<dbReference type="Pfam" id="PF12850">
    <property type="entry name" value="Metallophos_2"/>
    <property type="match status" value="1"/>
</dbReference>
<dbReference type="Gene3D" id="3.60.21.10">
    <property type="match status" value="1"/>
</dbReference>
<dbReference type="KEGG" id="afg:AFULGI_00012920"/>
<dbReference type="InterPro" id="IPR024654">
    <property type="entry name" value="Calcineurin-like_PHP_lpxH"/>
</dbReference>
<proteinExistence type="predicted"/>
<dbReference type="AlphaFoldDB" id="A0A075WED8"/>
<dbReference type="Proteomes" id="UP000028501">
    <property type="component" value="Chromosome"/>
</dbReference>
<dbReference type="SUPFAM" id="SSF56300">
    <property type="entry name" value="Metallo-dependent phosphatases"/>
    <property type="match status" value="1"/>
</dbReference>
<gene>
    <name evidence="2" type="ORF">AFULGI_00012920</name>
</gene>
<organism evidence="2 3">
    <name type="scientific">Archaeoglobus fulgidus DSM 8774</name>
    <dbReference type="NCBI Taxonomy" id="1344584"/>
    <lineage>
        <taxon>Archaea</taxon>
        <taxon>Methanobacteriati</taxon>
        <taxon>Methanobacteriota</taxon>
        <taxon>Archaeoglobi</taxon>
        <taxon>Archaeoglobales</taxon>
        <taxon>Archaeoglobaceae</taxon>
        <taxon>Archaeoglobus</taxon>
    </lineage>
</organism>
<dbReference type="InterPro" id="IPR004376">
    <property type="entry name" value="Pesterase_MJ0037"/>
</dbReference>
<name>A0A075WED8_ARCFL</name>
<evidence type="ECO:0000313" key="3">
    <source>
        <dbReference type="Proteomes" id="UP000028501"/>
    </source>
</evidence>
<dbReference type="HOGENOM" id="CLU_075478_0_0_2"/>
<sequence>MRIEEDVLFIGRKAVIADIHLGLVRHYDNELIEKALSIAERVEALIVAGDLKHIGKKGLHERFIREIGEVTDLILIRGNHDIGLSGEKSIRIGKYGIFHGHAVPDEEVLDAKVLIFGHAHPAYFVKDSAGGYRERVFLTGEVEDKRVVVLPAFNDLCASTAVNLDRPAGFMFRRYDYKRWYAIMLDGTLLRIF</sequence>
<protein>
    <submittedName>
        <fullName evidence="2">Putative phosphoesterase, SbcD/Mre11-related protein</fullName>
    </submittedName>
</protein>
<dbReference type="NCBIfam" id="TIGR00024">
    <property type="entry name" value="SbcD_rel_arch"/>
    <property type="match status" value="1"/>
</dbReference>
<dbReference type="EMBL" id="CP006577">
    <property type="protein sequence ID" value="AIG98067.1"/>
    <property type="molecule type" value="Genomic_DNA"/>
</dbReference>
<reference evidence="2 3" key="1">
    <citation type="submission" date="2013-07" db="EMBL/GenBank/DDBJ databases">
        <title>Genome of Archaeoglobus fulgidus.</title>
        <authorList>
            <person name="Fiebig A."/>
            <person name="Birkeland N.-K."/>
        </authorList>
    </citation>
    <scope>NUCLEOTIDE SEQUENCE [LARGE SCALE GENOMIC DNA]</scope>
    <source>
        <strain evidence="2 3">DSM 8774</strain>
    </source>
</reference>
<evidence type="ECO:0000313" key="2">
    <source>
        <dbReference type="EMBL" id="AIG98067.1"/>
    </source>
</evidence>
<dbReference type="PANTHER" id="PTHR39323">
    <property type="entry name" value="BLR1149 PROTEIN"/>
    <property type="match status" value="1"/>
</dbReference>
<dbReference type="GeneID" id="24794799"/>
<dbReference type="RefSeq" id="WP_010878689.1">
    <property type="nucleotide sequence ID" value="NZ_CP006577.1"/>
</dbReference>
<feature type="domain" description="Calcineurin-like phosphoesterase" evidence="1">
    <location>
        <begin position="14"/>
        <end position="127"/>
    </location>
</feature>
<dbReference type="PANTHER" id="PTHR39323:SF1">
    <property type="entry name" value="BLR1149 PROTEIN"/>
    <property type="match status" value="1"/>
</dbReference>
<dbReference type="InterPro" id="IPR029052">
    <property type="entry name" value="Metallo-depent_PP-like"/>
</dbReference>
<evidence type="ECO:0000259" key="1">
    <source>
        <dbReference type="Pfam" id="PF12850"/>
    </source>
</evidence>
<accession>A0A075WED8</accession>